<dbReference type="InterPro" id="IPR036870">
    <property type="entry name" value="Ribosomal_bS18_sf"/>
</dbReference>
<dbReference type="PANTHER" id="PTHR13479">
    <property type="entry name" value="30S RIBOSOMAL PROTEIN S18"/>
    <property type="match status" value="1"/>
</dbReference>
<gene>
    <name evidence="4" type="primary">rpsR</name>
    <name evidence="6" type="ORF">SAMN04489765_3882</name>
</gene>
<evidence type="ECO:0000256" key="1">
    <source>
        <dbReference type="ARBA" id="ARBA00005589"/>
    </source>
</evidence>
<dbReference type="STRING" id="47312.SAMN04489765_3882"/>
<dbReference type="PRINTS" id="PR00974">
    <property type="entry name" value="RIBOSOMALS18"/>
</dbReference>
<comment type="function">
    <text evidence="4">Binds as a heterodimer with protein bS6 to the central domain of the 16S rRNA, where it helps stabilize the platform of the 30S subunit.</text>
</comment>
<protein>
    <recommendedName>
        <fullName evidence="4">Small ribosomal subunit protein bS18</fullName>
    </recommendedName>
</protein>
<keyword evidence="4" id="KW-0699">rRNA-binding</keyword>
<dbReference type="AlphaFoldDB" id="A0A1H1H768"/>
<dbReference type="GO" id="GO:0022627">
    <property type="term" value="C:cytosolic small ribosomal subunit"/>
    <property type="evidence" value="ECO:0007669"/>
    <property type="project" value="TreeGrafter"/>
</dbReference>
<evidence type="ECO:0000256" key="2">
    <source>
        <dbReference type="ARBA" id="ARBA00022980"/>
    </source>
</evidence>
<evidence type="ECO:0000256" key="4">
    <source>
        <dbReference type="HAMAP-Rule" id="MF_00270"/>
    </source>
</evidence>
<proteinExistence type="inferred from homology"/>
<evidence type="ECO:0000313" key="6">
    <source>
        <dbReference type="EMBL" id="SDR21355.1"/>
    </source>
</evidence>
<keyword evidence="4" id="KW-0694">RNA-binding</keyword>
<accession>A0A1H1H768</accession>
<dbReference type="GO" id="GO:0070181">
    <property type="term" value="F:small ribosomal subunit rRNA binding"/>
    <property type="evidence" value="ECO:0007669"/>
    <property type="project" value="TreeGrafter"/>
</dbReference>
<dbReference type="RefSeq" id="WP_068528377.1">
    <property type="nucleotide sequence ID" value="NZ_AP025457.1"/>
</dbReference>
<name>A0A1H1H768_9ACTN</name>
<sequence>MARKPVRIAASRRGLVRVPEGALDYKNVTYLRTFLNERGKLRSRAVTRLSPQDQRKLAHAVKNAREMALLPYSSKK</sequence>
<dbReference type="InterPro" id="IPR001648">
    <property type="entry name" value="Ribosomal_bS18"/>
</dbReference>
<dbReference type="Gene3D" id="4.10.640.10">
    <property type="entry name" value="Ribosomal protein S18"/>
    <property type="match status" value="1"/>
</dbReference>
<evidence type="ECO:0000256" key="3">
    <source>
        <dbReference type="ARBA" id="ARBA00023274"/>
    </source>
</evidence>
<reference evidence="7" key="1">
    <citation type="submission" date="2016-10" db="EMBL/GenBank/DDBJ databases">
        <authorList>
            <person name="Varghese N."/>
            <person name="Submissions S."/>
        </authorList>
    </citation>
    <scope>NUCLEOTIDE SEQUENCE [LARGE SCALE GENOMIC DNA]</scope>
    <source>
        <strain evidence="7">DSM 44142</strain>
    </source>
</reference>
<evidence type="ECO:0000313" key="7">
    <source>
        <dbReference type="Proteomes" id="UP000183053"/>
    </source>
</evidence>
<keyword evidence="7" id="KW-1185">Reference proteome</keyword>
<dbReference type="Proteomes" id="UP000183053">
    <property type="component" value="Unassembled WGS sequence"/>
</dbReference>
<dbReference type="OrthoDB" id="9812008at2"/>
<dbReference type="NCBIfam" id="TIGR00165">
    <property type="entry name" value="S18"/>
    <property type="match status" value="1"/>
</dbReference>
<comment type="subunit">
    <text evidence="4">Part of the 30S ribosomal subunit. Forms a tight heterodimer with protein bS6.</text>
</comment>
<keyword evidence="3 4" id="KW-0687">Ribonucleoprotein</keyword>
<dbReference type="SUPFAM" id="SSF46911">
    <property type="entry name" value="Ribosomal protein S18"/>
    <property type="match status" value="1"/>
</dbReference>
<keyword evidence="2 4" id="KW-0689">Ribosomal protein</keyword>
<dbReference type="Pfam" id="PF01084">
    <property type="entry name" value="Ribosomal_S18"/>
    <property type="match status" value="1"/>
</dbReference>
<comment type="similarity">
    <text evidence="1 4 5">Belongs to the bacterial ribosomal protein bS18 family.</text>
</comment>
<dbReference type="GO" id="GO:0006412">
    <property type="term" value="P:translation"/>
    <property type="evidence" value="ECO:0007669"/>
    <property type="project" value="UniProtKB-UniRule"/>
</dbReference>
<evidence type="ECO:0000256" key="5">
    <source>
        <dbReference type="RuleBase" id="RU003910"/>
    </source>
</evidence>
<dbReference type="HAMAP" id="MF_00270">
    <property type="entry name" value="Ribosomal_bS18"/>
    <property type="match status" value="1"/>
</dbReference>
<dbReference type="PANTHER" id="PTHR13479:SF40">
    <property type="entry name" value="SMALL RIBOSOMAL SUBUNIT PROTEIN BS18M"/>
    <property type="match status" value="1"/>
</dbReference>
<dbReference type="EMBL" id="FNLF01000002">
    <property type="protein sequence ID" value="SDR21355.1"/>
    <property type="molecule type" value="Genomic_DNA"/>
</dbReference>
<dbReference type="GO" id="GO:0003735">
    <property type="term" value="F:structural constituent of ribosome"/>
    <property type="evidence" value="ECO:0007669"/>
    <property type="project" value="InterPro"/>
</dbReference>
<organism evidence="6 7">
    <name type="scientific">Tsukamurella pulmonis</name>
    <dbReference type="NCBI Taxonomy" id="47312"/>
    <lineage>
        <taxon>Bacteria</taxon>
        <taxon>Bacillati</taxon>
        <taxon>Actinomycetota</taxon>
        <taxon>Actinomycetes</taxon>
        <taxon>Mycobacteriales</taxon>
        <taxon>Tsukamurellaceae</taxon>
        <taxon>Tsukamurella</taxon>
    </lineage>
</organism>